<organism evidence="1 2">
    <name type="scientific">Candidatus Gemmiger excrementipullorum</name>
    <dbReference type="NCBI Taxonomy" id="2838610"/>
    <lineage>
        <taxon>Bacteria</taxon>
        <taxon>Bacillati</taxon>
        <taxon>Bacillota</taxon>
        <taxon>Clostridia</taxon>
        <taxon>Eubacteriales</taxon>
        <taxon>Gemmiger</taxon>
    </lineage>
</organism>
<dbReference type="InterPro" id="IPR001387">
    <property type="entry name" value="Cro/C1-type_HTH"/>
</dbReference>
<dbReference type="CDD" id="cd00093">
    <property type="entry name" value="HTH_XRE"/>
    <property type="match status" value="1"/>
</dbReference>
<comment type="caution">
    <text evidence="1">The sequence shown here is derived from an EMBL/GenBank/DDBJ whole genome shotgun (WGS) entry which is preliminary data.</text>
</comment>
<reference evidence="1" key="1">
    <citation type="journal article" date="2021" name="PeerJ">
        <title>Extensive microbial diversity within the chicken gut microbiome revealed by metagenomics and culture.</title>
        <authorList>
            <person name="Gilroy R."/>
            <person name="Ravi A."/>
            <person name="Getino M."/>
            <person name="Pursley I."/>
            <person name="Horton D.L."/>
            <person name="Alikhan N.F."/>
            <person name="Baker D."/>
            <person name="Gharbi K."/>
            <person name="Hall N."/>
            <person name="Watson M."/>
            <person name="Adriaenssens E.M."/>
            <person name="Foster-Nyarko E."/>
            <person name="Jarju S."/>
            <person name="Secka A."/>
            <person name="Antonio M."/>
            <person name="Oren A."/>
            <person name="Chaudhuri R.R."/>
            <person name="La Ragione R."/>
            <person name="Hildebrand F."/>
            <person name="Pallen M.J."/>
        </authorList>
    </citation>
    <scope>NUCLEOTIDE SEQUENCE</scope>
    <source>
        <strain evidence="1">ChiHecec2B26-7398</strain>
    </source>
</reference>
<dbReference type="AlphaFoldDB" id="A0A9D2BUN1"/>
<dbReference type="Proteomes" id="UP000886751">
    <property type="component" value="Unassembled WGS sequence"/>
</dbReference>
<sequence length="73" mass="7981">MQTNMNILKGKIREHGLTQGDVAERIGMDSSTFSRKVSAAGLKFTVGEMHAIAAVLSLTNDECRDIFLPENSQ</sequence>
<evidence type="ECO:0000313" key="1">
    <source>
        <dbReference type="EMBL" id="HIX94207.1"/>
    </source>
</evidence>
<dbReference type="GO" id="GO:0003677">
    <property type="term" value="F:DNA binding"/>
    <property type="evidence" value="ECO:0007669"/>
    <property type="project" value="InterPro"/>
</dbReference>
<accession>A0A9D2BUN1</accession>
<proteinExistence type="predicted"/>
<dbReference type="InterPro" id="IPR010982">
    <property type="entry name" value="Lambda_DNA-bd_dom_sf"/>
</dbReference>
<dbReference type="EMBL" id="DXEI01000032">
    <property type="protein sequence ID" value="HIX94207.1"/>
    <property type="molecule type" value="Genomic_DNA"/>
</dbReference>
<name>A0A9D2BUN1_9FIRM</name>
<reference evidence="1" key="2">
    <citation type="submission" date="2021-04" db="EMBL/GenBank/DDBJ databases">
        <authorList>
            <person name="Gilroy R."/>
        </authorList>
    </citation>
    <scope>NUCLEOTIDE SEQUENCE</scope>
    <source>
        <strain evidence="1">ChiHecec2B26-7398</strain>
    </source>
</reference>
<dbReference type="Gene3D" id="1.10.260.40">
    <property type="entry name" value="lambda repressor-like DNA-binding domains"/>
    <property type="match status" value="1"/>
</dbReference>
<gene>
    <name evidence="1" type="ORF">H9846_01980</name>
</gene>
<evidence type="ECO:0000313" key="2">
    <source>
        <dbReference type="Proteomes" id="UP000886751"/>
    </source>
</evidence>
<dbReference type="SUPFAM" id="SSF47413">
    <property type="entry name" value="lambda repressor-like DNA-binding domains"/>
    <property type="match status" value="1"/>
</dbReference>
<protein>
    <submittedName>
        <fullName evidence="1">Helix-turn-helix domain-containing protein</fullName>
    </submittedName>
</protein>